<dbReference type="InterPro" id="IPR036068">
    <property type="entry name" value="Nicotinate_pribotase-like_C"/>
</dbReference>
<evidence type="ECO:0000256" key="8">
    <source>
        <dbReference type="ARBA" id="ARBA00033102"/>
    </source>
</evidence>
<dbReference type="Proteomes" id="UP000288212">
    <property type="component" value="Unassembled WGS sequence"/>
</dbReference>
<dbReference type="UniPathway" id="UPA00253">
    <property type="reaction ID" value="UER00331"/>
</dbReference>
<name>A0A432VST2_9GAMM</name>
<dbReference type="PANTHER" id="PTHR32179">
    <property type="entry name" value="NICOTINATE-NUCLEOTIDE PYROPHOSPHORYLASE [CARBOXYLATING]"/>
    <property type="match status" value="1"/>
</dbReference>
<evidence type="ECO:0000256" key="6">
    <source>
        <dbReference type="ARBA" id="ARBA00022676"/>
    </source>
</evidence>
<dbReference type="Gene3D" id="3.20.20.70">
    <property type="entry name" value="Aldolase class I"/>
    <property type="match status" value="1"/>
</dbReference>
<dbReference type="InterPro" id="IPR022412">
    <property type="entry name" value="Quinolinate_PRibosylTrfase_N"/>
</dbReference>
<dbReference type="InterPro" id="IPR004393">
    <property type="entry name" value="NadC"/>
</dbReference>
<feature type="domain" description="Quinolinate phosphoribosyl transferase N-terminal" evidence="12">
    <location>
        <begin position="36"/>
        <end position="124"/>
    </location>
</feature>
<dbReference type="PIRSF" id="PIRSF006250">
    <property type="entry name" value="NadC_ModD"/>
    <property type="match status" value="1"/>
</dbReference>
<keyword evidence="7 9" id="KW-0808">Transferase</keyword>
<feature type="binding site" evidence="10">
    <location>
        <position position="114"/>
    </location>
    <ligand>
        <name>substrate</name>
    </ligand>
</feature>
<dbReference type="EMBL" id="PIPI01000005">
    <property type="protein sequence ID" value="RUO19501.1"/>
    <property type="molecule type" value="Genomic_DNA"/>
</dbReference>
<dbReference type="RefSeq" id="WP_126792995.1">
    <property type="nucleotide sequence ID" value="NZ_PIPI01000005.1"/>
</dbReference>
<evidence type="ECO:0000256" key="1">
    <source>
        <dbReference type="ARBA" id="ARBA00003237"/>
    </source>
</evidence>
<feature type="binding site" evidence="10">
    <location>
        <position position="210"/>
    </location>
    <ligand>
        <name>substrate</name>
    </ligand>
</feature>
<evidence type="ECO:0000259" key="12">
    <source>
        <dbReference type="Pfam" id="PF02749"/>
    </source>
</evidence>
<dbReference type="AlphaFoldDB" id="A0A432VST2"/>
<dbReference type="SUPFAM" id="SSF51690">
    <property type="entry name" value="Nicotinate/Quinolinate PRTase C-terminal domain-like"/>
    <property type="match status" value="1"/>
</dbReference>
<dbReference type="InterPro" id="IPR027277">
    <property type="entry name" value="NadC/ModD"/>
</dbReference>
<feature type="binding site" evidence="10">
    <location>
        <begin position="254"/>
        <end position="256"/>
    </location>
    <ligand>
        <name>substrate</name>
    </ligand>
</feature>
<reference evidence="13 14" key="1">
    <citation type="journal article" date="2011" name="Front. Microbiol.">
        <title>Genomic signatures of strain selection and enhancement in Bacillus atrophaeus var. globigii, a historical biowarfare simulant.</title>
        <authorList>
            <person name="Gibbons H.S."/>
            <person name="Broomall S.M."/>
            <person name="McNew L.A."/>
            <person name="Daligault H."/>
            <person name="Chapman C."/>
            <person name="Bruce D."/>
            <person name="Karavis M."/>
            <person name="Krepps M."/>
            <person name="McGregor P.A."/>
            <person name="Hong C."/>
            <person name="Park K.H."/>
            <person name="Akmal A."/>
            <person name="Feldman A."/>
            <person name="Lin J.S."/>
            <person name="Chang W.E."/>
            <person name="Higgs B.W."/>
            <person name="Demirev P."/>
            <person name="Lindquist J."/>
            <person name="Liem A."/>
            <person name="Fochler E."/>
            <person name="Read T.D."/>
            <person name="Tapia R."/>
            <person name="Johnson S."/>
            <person name="Bishop-Lilly K.A."/>
            <person name="Detter C."/>
            <person name="Han C."/>
            <person name="Sozhamannan S."/>
            <person name="Rosenzweig C.N."/>
            <person name="Skowronski E.W."/>
        </authorList>
    </citation>
    <scope>NUCLEOTIDE SEQUENCE [LARGE SCALE GENOMIC DNA]</scope>
    <source>
        <strain evidence="13 14">AK5</strain>
    </source>
</reference>
<evidence type="ECO:0000256" key="2">
    <source>
        <dbReference type="ARBA" id="ARBA00004893"/>
    </source>
</evidence>
<dbReference type="NCBIfam" id="TIGR00078">
    <property type="entry name" value="nadC"/>
    <property type="match status" value="1"/>
</dbReference>
<keyword evidence="14" id="KW-1185">Reference proteome</keyword>
<dbReference type="EC" id="2.4.2.19" evidence="4"/>
<organism evidence="13 14">
    <name type="scientific">Aliidiomarina haloalkalitolerans</name>
    <dbReference type="NCBI Taxonomy" id="859059"/>
    <lineage>
        <taxon>Bacteria</taxon>
        <taxon>Pseudomonadati</taxon>
        <taxon>Pseudomonadota</taxon>
        <taxon>Gammaproteobacteria</taxon>
        <taxon>Alteromonadales</taxon>
        <taxon>Idiomarinaceae</taxon>
        <taxon>Aliidiomarina</taxon>
    </lineage>
</organism>
<evidence type="ECO:0000256" key="10">
    <source>
        <dbReference type="PIRSR" id="PIRSR006250-1"/>
    </source>
</evidence>
<feature type="binding site" evidence="10">
    <location>
        <position position="171"/>
    </location>
    <ligand>
        <name>substrate</name>
    </ligand>
</feature>
<accession>A0A432VST2</accession>
<evidence type="ECO:0000256" key="9">
    <source>
        <dbReference type="PIRNR" id="PIRNR006250"/>
    </source>
</evidence>
<dbReference type="GO" id="GO:0004514">
    <property type="term" value="F:nicotinate-nucleotide diphosphorylase (carboxylating) activity"/>
    <property type="evidence" value="ECO:0007669"/>
    <property type="project" value="UniProtKB-EC"/>
</dbReference>
<dbReference type="FunFam" id="3.20.20.70:FF:000030">
    <property type="entry name" value="Nicotinate-nucleotide pyrophosphorylase, carboxylating"/>
    <property type="match status" value="1"/>
</dbReference>
<proteinExistence type="inferred from homology"/>
<feature type="domain" description="Quinolinate phosphoribosyl transferase C-terminal" evidence="11">
    <location>
        <begin position="127"/>
        <end position="290"/>
    </location>
</feature>
<dbReference type="PANTHER" id="PTHR32179:SF3">
    <property type="entry name" value="NICOTINATE-NUCLEOTIDE PYROPHOSPHORYLASE [CARBOXYLATING]"/>
    <property type="match status" value="1"/>
</dbReference>
<comment type="function">
    <text evidence="1">Involved in the catabolism of quinolinic acid (QA).</text>
</comment>
<dbReference type="SUPFAM" id="SSF54675">
    <property type="entry name" value="Nicotinate/Quinolinate PRTase N-terminal domain-like"/>
    <property type="match status" value="1"/>
</dbReference>
<dbReference type="Pfam" id="PF01729">
    <property type="entry name" value="QRPTase_C"/>
    <property type="match status" value="1"/>
</dbReference>
<evidence type="ECO:0000259" key="11">
    <source>
        <dbReference type="Pfam" id="PF01729"/>
    </source>
</evidence>
<evidence type="ECO:0000256" key="7">
    <source>
        <dbReference type="ARBA" id="ARBA00022679"/>
    </source>
</evidence>
<feature type="binding site" evidence="10">
    <location>
        <begin position="275"/>
        <end position="277"/>
    </location>
    <ligand>
        <name>substrate</name>
    </ligand>
</feature>
<dbReference type="CDD" id="cd01572">
    <property type="entry name" value="QPRTase"/>
    <property type="match status" value="1"/>
</dbReference>
<feature type="binding site" evidence="10">
    <location>
        <position position="181"/>
    </location>
    <ligand>
        <name>substrate</name>
    </ligand>
</feature>
<protein>
    <recommendedName>
        <fullName evidence="4">nicotinate-nucleotide diphosphorylase (carboxylating)</fullName>
        <ecNumber evidence="4">2.4.2.19</ecNumber>
    </recommendedName>
    <alternativeName>
        <fullName evidence="8">Quinolinate phosphoribosyltransferase [decarboxylating]</fullName>
    </alternativeName>
</protein>
<evidence type="ECO:0000313" key="13">
    <source>
        <dbReference type="EMBL" id="RUO19501.1"/>
    </source>
</evidence>
<feature type="binding site" evidence="10">
    <location>
        <position position="231"/>
    </location>
    <ligand>
        <name>substrate</name>
    </ligand>
</feature>
<dbReference type="InterPro" id="IPR002638">
    <property type="entry name" value="Quinolinate_PRibosylTrfase_C"/>
</dbReference>
<dbReference type="GO" id="GO:0005737">
    <property type="term" value="C:cytoplasm"/>
    <property type="evidence" value="ECO:0007669"/>
    <property type="project" value="TreeGrafter"/>
</dbReference>
<evidence type="ECO:0000313" key="14">
    <source>
        <dbReference type="Proteomes" id="UP000288212"/>
    </source>
</evidence>
<feature type="binding site" evidence="10">
    <location>
        <begin position="147"/>
        <end position="149"/>
    </location>
    <ligand>
        <name>substrate</name>
    </ligand>
</feature>
<dbReference type="OrthoDB" id="9782546at2"/>
<evidence type="ECO:0000256" key="5">
    <source>
        <dbReference type="ARBA" id="ARBA00022642"/>
    </source>
</evidence>
<dbReference type="GO" id="GO:0034213">
    <property type="term" value="P:quinolinate catabolic process"/>
    <property type="evidence" value="ECO:0007669"/>
    <property type="project" value="TreeGrafter"/>
</dbReference>
<comment type="similarity">
    <text evidence="3 9">Belongs to the NadC/ModD family.</text>
</comment>
<dbReference type="GO" id="GO:0009435">
    <property type="term" value="P:NAD+ biosynthetic process"/>
    <property type="evidence" value="ECO:0007669"/>
    <property type="project" value="UniProtKB-UniPathway"/>
</dbReference>
<dbReference type="InterPro" id="IPR013785">
    <property type="entry name" value="Aldolase_TIM"/>
</dbReference>
<dbReference type="InterPro" id="IPR037128">
    <property type="entry name" value="Quinolinate_PRibosylTase_N_sf"/>
</dbReference>
<keyword evidence="5" id="KW-0662">Pyridine nucleotide biosynthesis</keyword>
<keyword evidence="6 9" id="KW-0328">Glycosyltransferase</keyword>
<gene>
    <name evidence="13" type="ORF">CWE06_08200</name>
</gene>
<comment type="caution">
    <text evidence="13">The sequence shown here is derived from an EMBL/GenBank/DDBJ whole genome shotgun (WGS) entry which is preliminary data.</text>
</comment>
<dbReference type="Gene3D" id="3.90.1170.20">
    <property type="entry name" value="Quinolinate phosphoribosyl transferase, N-terminal domain"/>
    <property type="match status" value="1"/>
</dbReference>
<evidence type="ECO:0000256" key="3">
    <source>
        <dbReference type="ARBA" id="ARBA00009400"/>
    </source>
</evidence>
<dbReference type="Pfam" id="PF02749">
    <property type="entry name" value="QRPTase_N"/>
    <property type="match status" value="1"/>
</dbReference>
<sequence length="295" mass="31286">MTIEVPYQAELERTLSEQVHAALVEDLGGVADADHDITASLIPAEAQAEARLITREAGVICGVAWVNEVFQQLNHPTYGAVSIDWFVADGDSVEPDQVLCHLRGPARALLTGERTAMNFLQTLSATATVVANAVKHLAGSNTELLDTRKTIPGLRLAQKYAVRCGGGSNHRIGLADAFLIKENHIAACGSIAAAVATARANFPGRWVEVETESLAELEQALAAGADVIMLDNFSMDDIATAVALTAGRAKLEVSGNITPEKLADYARCGVDYISSGALTKHVQALDLSMRITTLL</sequence>
<comment type="pathway">
    <text evidence="2">Cofactor biosynthesis; NAD(+) biosynthesis; nicotinate D-ribonucleotide from quinolinate: step 1/1.</text>
</comment>
<evidence type="ECO:0000256" key="4">
    <source>
        <dbReference type="ARBA" id="ARBA00011944"/>
    </source>
</evidence>